<protein>
    <submittedName>
        <fullName evidence="2">Uncharacterized protein</fullName>
    </submittedName>
</protein>
<proteinExistence type="predicted"/>
<reference evidence="2 3" key="1">
    <citation type="journal article" date="2019" name="Sci. Rep.">
        <title>A high-quality genome of Eragrostis curvula grass provides insights into Poaceae evolution and supports new strategies to enhance forage quality.</title>
        <authorList>
            <person name="Carballo J."/>
            <person name="Santos B.A.C.M."/>
            <person name="Zappacosta D."/>
            <person name="Garbus I."/>
            <person name="Selva J.P."/>
            <person name="Gallo C.A."/>
            <person name="Diaz A."/>
            <person name="Albertini E."/>
            <person name="Caccamo M."/>
            <person name="Echenique V."/>
        </authorList>
    </citation>
    <scope>NUCLEOTIDE SEQUENCE [LARGE SCALE GENOMIC DNA]</scope>
    <source>
        <strain evidence="3">cv. Victoria</strain>
        <tissue evidence="2">Leaf</tissue>
    </source>
</reference>
<gene>
    <name evidence="2" type="ORF">EJB05_29406</name>
</gene>
<evidence type="ECO:0000313" key="2">
    <source>
        <dbReference type="EMBL" id="TVU26841.1"/>
    </source>
</evidence>
<evidence type="ECO:0000256" key="1">
    <source>
        <dbReference type="SAM" id="MobiDB-lite"/>
    </source>
</evidence>
<dbReference type="EMBL" id="RWGY01000013">
    <property type="protein sequence ID" value="TVU26841.1"/>
    <property type="molecule type" value="Genomic_DNA"/>
</dbReference>
<keyword evidence="3" id="KW-1185">Reference proteome</keyword>
<accession>A0A5J9UU85</accession>
<evidence type="ECO:0000313" key="3">
    <source>
        <dbReference type="Proteomes" id="UP000324897"/>
    </source>
</evidence>
<dbReference type="AlphaFoldDB" id="A0A5J9UU85"/>
<dbReference type="Gramene" id="TVU26841">
    <property type="protein sequence ID" value="TVU26841"/>
    <property type="gene ID" value="EJB05_29406"/>
</dbReference>
<dbReference type="Proteomes" id="UP000324897">
    <property type="component" value="Chromosome 2"/>
</dbReference>
<organism evidence="2 3">
    <name type="scientific">Eragrostis curvula</name>
    <name type="common">weeping love grass</name>
    <dbReference type="NCBI Taxonomy" id="38414"/>
    <lineage>
        <taxon>Eukaryota</taxon>
        <taxon>Viridiplantae</taxon>
        <taxon>Streptophyta</taxon>
        <taxon>Embryophyta</taxon>
        <taxon>Tracheophyta</taxon>
        <taxon>Spermatophyta</taxon>
        <taxon>Magnoliopsida</taxon>
        <taxon>Liliopsida</taxon>
        <taxon>Poales</taxon>
        <taxon>Poaceae</taxon>
        <taxon>PACMAD clade</taxon>
        <taxon>Chloridoideae</taxon>
        <taxon>Eragrostideae</taxon>
        <taxon>Eragrostidinae</taxon>
        <taxon>Eragrostis</taxon>
    </lineage>
</organism>
<comment type="caution">
    <text evidence="2">The sequence shown here is derived from an EMBL/GenBank/DDBJ whole genome shotgun (WGS) entry which is preliminary data.</text>
</comment>
<name>A0A5J9UU85_9POAL</name>
<sequence>MVTCSAVERTPETLARSSCLSVASWRCWGAHALADATTAYVQAMRDRRTDISTEIPGGQRPSKCRPECSSARRRATKKRSRCCCRRLIRPSPGCTPS</sequence>
<feature type="region of interest" description="Disordered" evidence="1">
    <location>
        <begin position="51"/>
        <end position="78"/>
    </location>
</feature>